<evidence type="ECO:0000256" key="1">
    <source>
        <dbReference type="ARBA" id="ARBA00005783"/>
    </source>
</evidence>
<keyword evidence="12" id="KW-1185">Reference proteome</keyword>
<feature type="compositionally biased region" description="Basic and acidic residues" evidence="7">
    <location>
        <begin position="548"/>
        <end position="562"/>
    </location>
</feature>
<dbReference type="PANTHER" id="PTHR12730">
    <property type="entry name" value="HSDA/SDA1-RELATED"/>
    <property type="match status" value="1"/>
</dbReference>
<evidence type="ECO:0000256" key="3">
    <source>
        <dbReference type="ARBA" id="ARBA00022517"/>
    </source>
</evidence>
<evidence type="ECO:0000259" key="8">
    <source>
        <dbReference type="Pfam" id="PF05285"/>
    </source>
</evidence>
<proteinExistence type="inferred from homology"/>
<dbReference type="Pfam" id="PF08158">
    <property type="entry name" value="SDA1_HEAT"/>
    <property type="match status" value="1"/>
</dbReference>
<comment type="similarity">
    <text evidence="1 6">Belongs to the SDA1 family.</text>
</comment>
<dbReference type="Proteomes" id="UP000193498">
    <property type="component" value="Unassembled WGS sequence"/>
</dbReference>
<dbReference type="InParanoid" id="A0A1Y1XRU2"/>
<dbReference type="PANTHER" id="PTHR12730:SF0">
    <property type="entry name" value="PROTEIN SDA1 HOMOLOG"/>
    <property type="match status" value="1"/>
</dbReference>
<dbReference type="STRING" id="1314790.A0A1Y1XRU2"/>
<dbReference type="Pfam" id="PF21638">
    <property type="entry name" value="SDA1_C"/>
    <property type="match status" value="1"/>
</dbReference>
<feature type="non-terminal residue" evidence="11">
    <location>
        <position position="1"/>
    </location>
</feature>
<evidence type="ECO:0000313" key="12">
    <source>
        <dbReference type="Proteomes" id="UP000193498"/>
    </source>
</evidence>
<dbReference type="GO" id="GO:0000055">
    <property type="term" value="P:ribosomal large subunit export from nucleus"/>
    <property type="evidence" value="ECO:0007669"/>
    <property type="project" value="UniProtKB-UniRule"/>
</dbReference>
<organism evidence="11 12">
    <name type="scientific">Basidiobolus meristosporus CBS 931.73</name>
    <dbReference type="NCBI Taxonomy" id="1314790"/>
    <lineage>
        <taxon>Eukaryota</taxon>
        <taxon>Fungi</taxon>
        <taxon>Fungi incertae sedis</taxon>
        <taxon>Zoopagomycota</taxon>
        <taxon>Entomophthoromycotina</taxon>
        <taxon>Basidiobolomycetes</taxon>
        <taxon>Basidiobolales</taxon>
        <taxon>Basidiobolaceae</taxon>
        <taxon>Basidiobolus</taxon>
    </lineage>
</organism>
<evidence type="ECO:0000256" key="5">
    <source>
        <dbReference type="ARBA" id="ARBA00023242"/>
    </source>
</evidence>
<dbReference type="InterPro" id="IPR007949">
    <property type="entry name" value="SDA1_MD"/>
</dbReference>
<keyword evidence="2 6" id="KW-0813">Transport</keyword>
<gene>
    <name evidence="11" type="ORF">K493DRAFT_319446</name>
</gene>
<dbReference type="FunCoup" id="A0A1Y1XRU2">
    <property type="interactions" value="737"/>
</dbReference>
<feature type="compositionally biased region" description="Basic and acidic residues" evidence="7">
    <location>
        <begin position="524"/>
        <end position="541"/>
    </location>
</feature>
<dbReference type="AlphaFoldDB" id="A0A1Y1XRU2"/>
<name>A0A1Y1XRU2_9FUNG</name>
<dbReference type="EMBL" id="MCFE01000528">
    <property type="protein sequence ID" value="ORX88453.1"/>
    <property type="molecule type" value="Genomic_DNA"/>
</dbReference>
<keyword evidence="4 6" id="KW-0653">Protein transport</keyword>
<protein>
    <recommendedName>
        <fullName evidence="6">Protein SDA1</fullName>
    </recommendedName>
</protein>
<evidence type="ECO:0000259" key="9">
    <source>
        <dbReference type="Pfam" id="PF08158"/>
    </source>
</evidence>
<dbReference type="Pfam" id="PF05285">
    <property type="entry name" value="SDA1_dom"/>
    <property type="match status" value="1"/>
</dbReference>
<comment type="subcellular location">
    <subcellularLocation>
        <location evidence="6">Nucleus</location>
        <location evidence="6">Nucleolus</location>
    </subcellularLocation>
</comment>
<dbReference type="InterPro" id="IPR048292">
    <property type="entry name" value="SDA1_C"/>
</dbReference>
<dbReference type="GO" id="GO:0042273">
    <property type="term" value="P:ribosomal large subunit biogenesis"/>
    <property type="evidence" value="ECO:0007669"/>
    <property type="project" value="UniProtKB-UniRule"/>
</dbReference>
<sequence>DPALRKNMVSALILLRNRDIISSTSLLSLFFTLFRCHDKNLREMLYSHIVNDIRNANTKHKNNKLNKTLQNFMYTMITSAEGAADNSSENAIAAKKSLDVCIELYKKNVWHDAKTVNVVVGACFSPVTKIMVTALQFFLGADDEEESSDEDEDAIPDIRRMQQVKTFTKKTRAKNRALDKAIATVKRKERNKTKAENFNFSAIHLVNDPQGFVEKLFSRLNKASERFEVRLMIMKLIARLIGIHKLIFLNFYTYLIRYLQPHQRDVTQVLALTAQASHELVPPDTLEPVLMAIANNFVTENMSSEVMSAGMNGIREICSRCPLAMTETLLQDLTEYKGHRDKGIMMASRSLIGLFREINPELLKKKDRGKGATMSLKDFKPIQYGEARAAETIDGLELLANDKPAEDDDEAAWEGWEVESDDSDGEGDWVDVQHSDDDTGGIEVAMDSDDEEEKPVEEEENKEPKENIALTKILTPQDFARLNELKMMNKAEQLTGKRKQDTTEASEEIVDESSILGPRKKKKQDYEERIESIMAGREGRQKFGSSKGKADRGSTTNREKARNKAFMMVVHKRSVKQKSKMSLREKQKQLRTHINHQKKKGH</sequence>
<dbReference type="SUPFAM" id="SSF48371">
    <property type="entry name" value="ARM repeat"/>
    <property type="match status" value="1"/>
</dbReference>
<feature type="domain" description="SDA1 N-terminal" evidence="9">
    <location>
        <begin position="1"/>
        <end position="340"/>
    </location>
</feature>
<feature type="compositionally biased region" description="Acidic residues" evidence="7">
    <location>
        <begin position="446"/>
        <end position="461"/>
    </location>
</feature>
<evidence type="ECO:0000313" key="11">
    <source>
        <dbReference type="EMBL" id="ORX88453.1"/>
    </source>
</evidence>
<reference evidence="11 12" key="1">
    <citation type="submission" date="2016-07" db="EMBL/GenBank/DDBJ databases">
        <title>Pervasive Adenine N6-methylation of Active Genes in Fungi.</title>
        <authorList>
            <consortium name="DOE Joint Genome Institute"/>
            <person name="Mondo S.J."/>
            <person name="Dannebaum R.O."/>
            <person name="Kuo R.C."/>
            <person name="Labutti K."/>
            <person name="Haridas S."/>
            <person name="Kuo A."/>
            <person name="Salamov A."/>
            <person name="Ahrendt S.R."/>
            <person name="Lipzen A."/>
            <person name="Sullivan W."/>
            <person name="Andreopoulos W.B."/>
            <person name="Clum A."/>
            <person name="Lindquist E."/>
            <person name="Daum C."/>
            <person name="Ramamoorthy G.K."/>
            <person name="Gryganskyi A."/>
            <person name="Culley D."/>
            <person name="Magnuson J.K."/>
            <person name="James T.Y."/>
            <person name="O'Malley M.A."/>
            <person name="Stajich J.E."/>
            <person name="Spatafora J.W."/>
            <person name="Visel A."/>
            <person name="Grigoriev I.V."/>
        </authorList>
    </citation>
    <scope>NUCLEOTIDE SEQUENCE [LARGE SCALE GENOMIC DNA]</scope>
    <source>
        <strain evidence="11 12">CBS 931.73</strain>
    </source>
</reference>
<keyword evidence="3 6" id="KW-0690">Ribosome biogenesis</keyword>
<dbReference type="OrthoDB" id="2196187at2759"/>
<comment type="function">
    <text evidence="6">Required for 60S pre-ribosomal subunits export to the cytoplasm.</text>
</comment>
<keyword evidence="5 6" id="KW-0539">Nucleus</keyword>
<feature type="region of interest" description="Disordered" evidence="7">
    <location>
        <begin position="435"/>
        <end position="471"/>
    </location>
</feature>
<dbReference type="InterPro" id="IPR012977">
    <property type="entry name" value="SDA1_N"/>
</dbReference>
<feature type="compositionally biased region" description="Basic residues" evidence="7">
    <location>
        <begin position="589"/>
        <end position="602"/>
    </location>
</feature>
<feature type="domain" description="SDA1 C-terminal" evidence="10">
    <location>
        <begin position="553"/>
        <end position="600"/>
    </location>
</feature>
<dbReference type="InterPro" id="IPR016024">
    <property type="entry name" value="ARM-type_fold"/>
</dbReference>
<dbReference type="InterPro" id="IPR027312">
    <property type="entry name" value="Sda1"/>
</dbReference>
<feature type="region of interest" description="Disordered" evidence="7">
    <location>
        <begin position="491"/>
        <end position="602"/>
    </location>
</feature>
<evidence type="ECO:0000256" key="2">
    <source>
        <dbReference type="ARBA" id="ARBA00022448"/>
    </source>
</evidence>
<evidence type="ECO:0000256" key="4">
    <source>
        <dbReference type="ARBA" id="ARBA00022927"/>
    </source>
</evidence>
<feature type="compositionally biased region" description="Basic residues" evidence="7">
    <location>
        <begin position="570"/>
        <end position="581"/>
    </location>
</feature>
<accession>A0A1Y1XRU2</accession>
<dbReference type="GO" id="GO:0015031">
    <property type="term" value="P:protein transport"/>
    <property type="evidence" value="ECO:0007669"/>
    <property type="project" value="UniProtKB-KW"/>
</dbReference>
<feature type="domain" description="SDA1 middle" evidence="8">
    <location>
        <begin position="406"/>
        <end position="536"/>
    </location>
</feature>
<evidence type="ECO:0000256" key="7">
    <source>
        <dbReference type="SAM" id="MobiDB-lite"/>
    </source>
</evidence>
<dbReference type="GO" id="GO:0005730">
    <property type="term" value="C:nucleolus"/>
    <property type="evidence" value="ECO:0007669"/>
    <property type="project" value="UniProtKB-SubCell"/>
</dbReference>
<evidence type="ECO:0000259" key="10">
    <source>
        <dbReference type="Pfam" id="PF21638"/>
    </source>
</evidence>
<evidence type="ECO:0000256" key="6">
    <source>
        <dbReference type="RuleBase" id="RU365057"/>
    </source>
</evidence>
<comment type="caution">
    <text evidence="11">The sequence shown here is derived from an EMBL/GenBank/DDBJ whole genome shotgun (WGS) entry which is preliminary data.</text>
</comment>